<dbReference type="Pfam" id="PF02897">
    <property type="entry name" value="Peptidase_S9_N"/>
    <property type="match status" value="1"/>
</dbReference>
<evidence type="ECO:0000259" key="9">
    <source>
        <dbReference type="Pfam" id="PF02897"/>
    </source>
</evidence>
<dbReference type="Proteomes" id="UP001497392">
    <property type="component" value="Unassembled WGS sequence"/>
</dbReference>
<evidence type="ECO:0000259" key="8">
    <source>
        <dbReference type="Pfam" id="PF00326"/>
    </source>
</evidence>
<reference evidence="10 11" key="1">
    <citation type="submission" date="2024-06" db="EMBL/GenBank/DDBJ databases">
        <authorList>
            <person name="Kraege A."/>
            <person name="Thomma B."/>
        </authorList>
    </citation>
    <scope>NUCLEOTIDE SEQUENCE [LARGE SCALE GENOMIC DNA]</scope>
</reference>
<keyword evidence="7" id="KW-0812">Transmembrane</keyword>
<dbReference type="InterPro" id="IPR029058">
    <property type="entry name" value="AB_hydrolase_fold"/>
</dbReference>
<dbReference type="Gene3D" id="2.130.10.120">
    <property type="entry name" value="Prolyl oligopeptidase, N-terminal domain"/>
    <property type="match status" value="1"/>
</dbReference>
<evidence type="ECO:0000256" key="4">
    <source>
        <dbReference type="ARBA" id="ARBA00022670"/>
    </source>
</evidence>
<sequence length="1276" mass="139436">MDRRLQRDITTAAAIVLGAAAMGYAIYKLYARGSHKQTWGNFLRKPTSKARFTTAPVAQKGAAQGQLKITPSQYPVVRRDEVLETLHGVQVADPYRWLEDPDAADTVAFVDAQNKLTGQVLEQCKTKAHFKDLLTKVFDYPRYSCPFKRGERYYYSHNTGLQAQSVLYTQGNLQEQAREFLDPNKWSSDGTVALCDYAFSKDGTLMAYSTGSGGSDWRKIEILQVDSKTGSGTKIEDTLEYVKFSSISWTHDHKGFFYNRYKPPSSNEKLGTETDTNIDQQLWYHVVGSSQKEDKFVYAEPEHPTWFIGAEITDDGRYLLLSLSEGCEPTNRLYYVDMRQLPRSSKTGALDLTLYDRSSPSGVRPLPLAKLVDNFEGQFAYVANEDNVFTFRTNLNSPRYRLVRTDINSAGSGSSHPKWEDVIPQHSSDLMQWATALKGDVLVVCWLHNVASKLELRSLRSGALRQEVSLPGMGSVRGFSGRREDSEMFFSYSSFTDPGRTFRLDSAQDHPEPEPFKETKLNVDCDLSKLVTEQAFAVSKDGTKVPMFLVHRADVTLDGTNPTLLYGYGGFNISLEPGFSPSRLCWMLAYGGIYAVANLRGGGEYGITWRDAGSVHNKQNVFDDFIACAEHLVQSGYTSPAKLVTQGGSNGGLLVAACANQRPDLFAAVIAQVGVMDMLRFHKFTIGHGWRSDYGDPDKPDDFPYLLAYSPLHNVRMPQQSPRQYPAMLLTTGDHDDRVVPLHSHKLLATLQHCAAHDDADEQRNPLISRIEVRAGHGAGKPTEKVIEEASDVYAFAAEAIGASWVLQMPDKVEVDQVTNTGTMMRAGSLALLALALLGCAAATDVQGLLNQTQNIVDALNPIQQVQNKVDGLFQQQCGPIAPGQGFLPGGNIRTVDSSGPFNFTALSVQADEIQAGIAAKQAYTDRDIITFLTNVECLEGQFDTWGTFGRGFINGLEMGGPTPIGAQKANLTEATLRYLEEVALNEQGHVLFTRQAGALNPCPAIDFTGGFNGFFAAAYGVASVQAKFGAPFNPFLNDVNFVLSVLTLEELGATGNKGLIGLTTNPVLANGIAGLATSATAQAAVERFLLYQMRNVIVQPFGETAQQVFARVSAQREAWTGTGLLDQGLVNTDPRFLAVSDGFVNNIPTDIRGLTRNRTPQQLINIVTLGNANGVGGFFPNGLIGNINKPTGYNATSSGLQDIPKNLVYSGQESVEQVGALMPPLTGPTPTFVDGEQYIIEPTSGPFANPTYLTRGYTPLPTTYTVQGINTTTTG</sequence>
<feature type="domain" description="Peptidase S9A N-terminal" evidence="9">
    <location>
        <begin position="75"/>
        <end position="512"/>
    </location>
</feature>
<dbReference type="SUPFAM" id="SSF53474">
    <property type="entry name" value="alpha/beta-Hydrolases"/>
    <property type="match status" value="1"/>
</dbReference>
<keyword evidence="7" id="KW-1133">Transmembrane helix</keyword>
<dbReference type="EC" id="3.4.21.26" evidence="3"/>
<evidence type="ECO:0000256" key="7">
    <source>
        <dbReference type="SAM" id="Phobius"/>
    </source>
</evidence>
<gene>
    <name evidence="10" type="primary">g739</name>
    <name evidence="10" type="ORF">VP750_LOCUS643</name>
</gene>
<protein>
    <recommendedName>
        <fullName evidence="3">prolyl oligopeptidase</fullName>
        <ecNumber evidence="3">3.4.21.26</ecNumber>
    </recommendedName>
</protein>
<proteinExistence type="inferred from homology"/>
<comment type="caution">
    <text evidence="10">The sequence shown here is derived from an EMBL/GenBank/DDBJ whole genome shotgun (WGS) entry which is preliminary data.</text>
</comment>
<comment type="catalytic activity">
    <reaction evidence="1">
        <text>Hydrolysis of Pro-|-Xaa &gt;&gt; Ala-|-Xaa in oligopeptides.</text>
        <dbReference type="EC" id="3.4.21.26"/>
    </reaction>
</comment>
<dbReference type="InterPro" id="IPR051167">
    <property type="entry name" value="Prolyl_oligopep/macrocyclase"/>
</dbReference>
<accession>A0ABP1FIG5</accession>
<dbReference type="InterPro" id="IPR001375">
    <property type="entry name" value="Peptidase_S9_cat"/>
</dbReference>
<dbReference type="PANTHER" id="PTHR42881:SF2">
    <property type="entry name" value="PROLYL ENDOPEPTIDASE"/>
    <property type="match status" value="1"/>
</dbReference>
<organism evidence="10 11">
    <name type="scientific">Coccomyxa viridis</name>
    <dbReference type="NCBI Taxonomy" id="1274662"/>
    <lineage>
        <taxon>Eukaryota</taxon>
        <taxon>Viridiplantae</taxon>
        <taxon>Chlorophyta</taxon>
        <taxon>core chlorophytes</taxon>
        <taxon>Trebouxiophyceae</taxon>
        <taxon>Trebouxiophyceae incertae sedis</taxon>
        <taxon>Coccomyxaceae</taxon>
        <taxon>Coccomyxa</taxon>
    </lineage>
</organism>
<keyword evidence="4" id="KW-0645">Protease</keyword>
<keyword evidence="11" id="KW-1185">Reference proteome</keyword>
<evidence type="ECO:0000256" key="5">
    <source>
        <dbReference type="ARBA" id="ARBA00022801"/>
    </source>
</evidence>
<evidence type="ECO:0000256" key="6">
    <source>
        <dbReference type="ARBA" id="ARBA00022825"/>
    </source>
</evidence>
<keyword evidence="6" id="KW-0720">Serine protease</keyword>
<evidence type="ECO:0000313" key="10">
    <source>
        <dbReference type="EMBL" id="CAL5218984.1"/>
    </source>
</evidence>
<evidence type="ECO:0000313" key="11">
    <source>
        <dbReference type="Proteomes" id="UP001497392"/>
    </source>
</evidence>
<name>A0ABP1FIG5_9CHLO</name>
<comment type="similarity">
    <text evidence="2">Belongs to the peptidase S9A family.</text>
</comment>
<dbReference type="Pfam" id="PF13668">
    <property type="entry name" value="Ferritin_2"/>
    <property type="match status" value="1"/>
</dbReference>
<dbReference type="Pfam" id="PF00326">
    <property type="entry name" value="Peptidase_S9"/>
    <property type="match status" value="1"/>
</dbReference>
<dbReference type="InterPro" id="IPR002470">
    <property type="entry name" value="Peptidase_S9A"/>
</dbReference>
<dbReference type="PRINTS" id="PR00862">
    <property type="entry name" value="PROLIGOPTASE"/>
</dbReference>
<dbReference type="Gene3D" id="3.40.50.1820">
    <property type="entry name" value="alpha/beta hydrolase"/>
    <property type="match status" value="1"/>
</dbReference>
<keyword evidence="7" id="KW-0472">Membrane</keyword>
<feature type="transmembrane region" description="Helical" evidence="7">
    <location>
        <begin position="12"/>
        <end position="30"/>
    </location>
</feature>
<evidence type="ECO:0000256" key="1">
    <source>
        <dbReference type="ARBA" id="ARBA00001070"/>
    </source>
</evidence>
<evidence type="ECO:0000256" key="3">
    <source>
        <dbReference type="ARBA" id="ARBA00011897"/>
    </source>
</evidence>
<keyword evidence="5" id="KW-0378">Hydrolase</keyword>
<dbReference type="SUPFAM" id="SSF50993">
    <property type="entry name" value="Peptidase/esterase 'gauge' domain"/>
    <property type="match status" value="1"/>
</dbReference>
<evidence type="ECO:0000256" key="2">
    <source>
        <dbReference type="ARBA" id="ARBA00005228"/>
    </source>
</evidence>
<feature type="domain" description="Peptidase S9 prolyl oligopeptidase catalytic" evidence="8">
    <location>
        <begin position="579"/>
        <end position="802"/>
    </location>
</feature>
<dbReference type="PANTHER" id="PTHR42881">
    <property type="entry name" value="PROLYL ENDOPEPTIDASE"/>
    <property type="match status" value="1"/>
</dbReference>
<dbReference type="InterPro" id="IPR023302">
    <property type="entry name" value="Pept_S9A_N"/>
</dbReference>
<dbReference type="EMBL" id="CAXHTA020000002">
    <property type="protein sequence ID" value="CAL5218984.1"/>
    <property type="molecule type" value="Genomic_DNA"/>
</dbReference>